<dbReference type="InterPro" id="IPR018357">
    <property type="entry name" value="Hexapep_transf_CS"/>
</dbReference>
<dbReference type="InterPro" id="IPR001451">
    <property type="entry name" value="Hexapep"/>
</dbReference>
<keyword evidence="4" id="KW-0012">Acyltransferase</keyword>
<evidence type="ECO:0000256" key="1">
    <source>
        <dbReference type="ARBA" id="ARBA00007274"/>
    </source>
</evidence>
<dbReference type="PATRIC" id="fig|1609969.3.peg.1949"/>
<dbReference type="EMBL" id="JYNY01000372">
    <property type="protein sequence ID" value="KJJ84360.1"/>
    <property type="molecule type" value="Genomic_DNA"/>
</dbReference>
<reference evidence="5 6" key="1">
    <citation type="submission" date="2015-02" db="EMBL/GenBank/DDBJ databases">
        <title>Single-cell genomics of uncultivated deep-branching MTB reveals a conserved set of magnetosome genes.</title>
        <authorList>
            <person name="Kolinko S."/>
            <person name="Richter M."/>
            <person name="Glockner F.O."/>
            <person name="Brachmann A."/>
            <person name="Schuler D."/>
        </authorList>
    </citation>
    <scope>NUCLEOTIDE SEQUENCE [LARGE SCALE GENOMIC DNA]</scope>
    <source>
        <strain evidence="5">SKK-01</strain>
    </source>
</reference>
<organism evidence="5 6">
    <name type="scientific">Candidatus Omnitrophus magneticus</name>
    <dbReference type="NCBI Taxonomy" id="1609969"/>
    <lineage>
        <taxon>Bacteria</taxon>
        <taxon>Pseudomonadati</taxon>
        <taxon>Candidatus Omnitrophota</taxon>
        <taxon>Candidatus Omnitrophus</taxon>
    </lineage>
</organism>
<dbReference type="GO" id="GO:0016746">
    <property type="term" value="F:acyltransferase activity"/>
    <property type="evidence" value="ECO:0007669"/>
    <property type="project" value="UniProtKB-KW"/>
</dbReference>
<accession>A0A0F0CSE0</accession>
<evidence type="ECO:0000313" key="6">
    <source>
        <dbReference type="Proteomes" id="UP000033428"/>
    </source>
</evidence>
<dbReference type="Gene3D" id="2.160.10.10">
    <property type="entry name" value="Hexapeptide repeat proteins"/>
    <property type="match status" value="1"/>
</dbReference>
<gene>
    <name evidence="5" type="ORF">OMAG_001823</name>
</gene>
<keyword evidence="6" id="KW-1185">Reference proteome</keyword>
<sequence>MNGAPKKTFKRSLMPITNCKIGFDVKIPQKELVNLYGCEIGDGTKIGSFVEVQKKAFIGKNVKLSSHSFVCEGVTIEDDVFIGHNVNFINDKFPRATMDGKMQTDSDWNVIPSRVKKGASIGTGSVIMCGITIGENSIIGAGSVVTKNVPDKEIWIGNPARFFKKI</sequence>
<dbReference type="InterPro" id="IPR011004">
    <property type="entry name" value="Trimer_LpxA-like_sf"/>
</dbReference>
<dbReference type="AlphaFoldDB" id="A0A0F0CSE0"/>
<name>A0A0F0CSE0_9BACT</name>
<comment type="caution">
    <text evidence="5">The sequence shown here is derived from an EMBL/GenBank/DDBJ whole genome shotgun (WGS) entry which is preliminary data.</text>
</comment>
<dbReference type="SUPFAM" id="SSF51161">
    <property type="entry name" value="Trimeric LpxA-like enzymes"/>
    <property type="match status" value="1"/>
</dbReference>
<comment type="similarity">
    <text evidence="1">Belongs to the transferase hexapeptide repeat family.</text>
</comment>
<dbReference type="PANTHER" id="PTHR43300">
    <property type="entry name" value="ACETYLTRANSFERASE"/>
    <property type="match status" value="1"/>
</dbReference>
<keyword evidence="2 5" id="KW-0808">Transferase</keyword>
<keyword evidence="3" id="KW-0677">Repeat</keyword>
<dbReference type="Proteomes" id="UP000033428">
    <property type="component" value="Unassembled WGS sequence"/>
</dbReference>
<dbReference type="InterPro" id="IPR050179">
    <property type="entry name" value="Trans_hexapeptide_repeat"/>
</dbReference>
<protein>
    <submittedName>
        <fullName evidence="5">Transferase hexapeptide repeat containing protein</fullName>
    </submittedName>
</protein>
<dbReference type="PROSITE" id="PS00101">
    <property type="entry name" value="HEXAPEP_TRANSFERASES"/>
    <property type="match status" value="1"/>
</dbReference>
<dbReference type="CDD" id="cd03358">
    <property type="entry name" value="LbH_WxcM_N_like"/>
    <property type="match status" value="1"/>
</dbReference>
<evidence type="ECO:0000256" key="3">
    <source>
        <dbReference type="ARBA" id="ARBA00022737"/>
    </source>
</evidence>
<evidence type="ECO:0000256" key="4">
    <source>
        <dbReference type="ARBA" id="ARBA00023315"/>
    </source>
</evidence>
<proteinExistence type="inferred from homology"/>
<dbReference type="Pfam" id="PF00132">
    <property type="entry name" value="Hexapep"/>
    <property type="match status" value="1"/>
</dbReference>
<evidence type="ECO:0000256" key="2">
    <source>
        <dbReference type="ARBA" id="ARBA00022679"/>
    </source>
</evidence>
<dbReference type="PANTHER" id="PTHR43300:SF4">
    <property type="entry name" value="ACYL-[ACYL-CARRIER-PROTEIN]--UDP-N-ACETYLGLUCOSAMINE O-ACYLTRANSFERASE"/>
    <property type="match status" value="1"/>
</dbReference>
<evidence type="ECO:0000313" key="5">
    <source>
        <dbReference type="EMBL" id="KJJ84360.1"/>
    </source>
</evidence>